<keyword evidence="1" id="KW-0472">Membrane</keyword>
<feature type="transmembrane region" description="Helical" evidence="1">
    <location>
        <begin position="109"/>
        <end position="129"/>
    </location>
</feature>
<sequence>MTAREKDEQHRASTPLELLFDLTFVVAAGHIVDQLAHSLEAGHGWSALGTFLVVFFAVWWAWMNFTWFASGYDTDDVPYRLFTMLQMAGVLVLAAGVPAGFEHGDFRGITIGYLIMRAGLIAQWIRAAVSDPRHRGVSQRSALGFSLAQIGWLLRLLLPAPLALPSAVALAVADMAVPLWAERAGGASWNPHHIAERFGLFTIILLGESVLAASTAVESALHVAGHKGSLAVVAVSGLVLVFALWWLYYLQPAGEGLQRRRHLAYVWGYGHYGVFAALAALGAGLEVAVLRSGHRLPAADEVISAAVAVPVAFFLVLLWAVHTRLAPGVGTRAVVVLPAAAVVLVSPLATGVLTPTGVIAVVAMICSAVVADTVLCRSREPR</sequence>
<name>A0A919ILF4_9ACTN</name>
<feature type="transmembrane region" description="Helical" evidence="1">
    <location>
        <begin position="12"/>
        <end position="32"/>
    </location>
</feature>
<evidence type="ECO:0000313" key="2">
    <source>
        <dbReference type="EMBL" id="GID68205.1"/>
    </source>
</evidence>
<evidence type="ECO:0000313" key="3">
    <source>
        <dbReference type="Proteomes" id="UP000619479"/>
    </source>
</evidence>
<comment type="caution">
    <text evidence="2">The sequence shown here is derived from an EMBL/GenBank/DDBJ whole genome shotgun (WGS) entry which is preliminary data.</text>
</comment>
<keyword evidence="3" id="KW-1185">Reference proteome</keyword>
<dbReference type="PANTHER" id="PTHR36840:SF1">
    <property type="entry name" value="BLL5714 PROTEIN"/>
    <property type="match status" value="1"/>
</dbReference>
<feature type="transmembrane region" description="Helical" evidence="1">
    <location>
        <begin position="358"/>
        <end position="376"/>
    </location>
</feature>
<dbReference type="PANTHER" id="PTHR36840">
    <property type="entry name" value="BLL5714 PROTEIN"/>
    <property type="match status" value="1"/>
</dbReference>
<reference evidence="2" key="1">
    <citation type="submission" date="2021-01" db="EMBL/GenBank/DDBJ databases">
        <title>Whole genome shotgun sequence of Actinoplanes cyaneus NBRC 14990.</title>
        <authorList>
            <person name="Komaki H."/>
            <person name="Tamura T."/>
        </authorList>
    </citation>
    <scope>NUCLEOTIDE SEQUENCE</scope>
    <source>
        <strain evidence="2">NBRC 14990</strain>
    </source>
</reference>
<proteinExistence type="predicted"/>
<dbReference type="AlphaFoldDB" id="A0A919ILF4"/>
<dbReference type="Proteomes" id="UP000619479">
    <property type="component" value="Unassembled WGS sequence"/>
</dbReference>
<feature type="transmembrane region" description="Helical" evidence="1">
    <location>
        <begin position="229"/>
        <end position="250"/>
    </location>
</feature>
<feature type="transmembrane region" description="Helical" evidence="1">
    <location>
        <begin position="333"/>
        <end position="352"/>
    </location>
</feature>
<feature type="transmembrane region" description="Helical" evidence="1">
    <location>
        <begin position="262"/>
        <end position="282"/>
    </location>
</feature>
<keyword evidence="1" id="KW-1133">Transmembrane helix</keyword>
<feature type="transmembrane region" description="Helical" evidence="1">
    <location>
        <begin position="77"/>
        <end position="97"/>
    </location>
</feature>
<organism evidence="2 3">
    <name type="scientific">Actinoplanes cyaneus</name>
    <dbReference type="NCBI Taxonomy" id="52696"/>
    <lineage>
        <taxon>Bacteria</taxon>
        <taxon>Bacillati</taxon>
        <taxon>Actinomycetota</taxon>
        <taxon>Actinomycetes</taxon>
        <taxon>Micromonosporales</taxon>
        <taxon>Micromonosporaceae</taxon>
        <taxon>Actinoplanes</taxon>
    </lineage>
</organism>
<dbReference type="Pfam" id="PF06772">
    <property type="entry name" value="LtrA"/>
    <property type="match status" value="1"/>
</dbReference>
<dbReference type="EMBL" id="BOMH01000045">
    <property type="protein sequence ID" value="GID68205.1"/>
    <property type="molecule type" value="Genomic_DNA"/>
</dbReference>
<gene>
    <name evidence="2" type="ORF">Acy02nite_60860</name>
</gene>
<evidence type="ECO:0000256" key="1">
    <source>
        <dbReference type="SAM" id="Phobius"/>
    </source>
</evidence>
<protein>
    <submittedName>
        <fullName evidence="2">Membrane protein</fullName>
    </submittedName>
</protein>
<keyword evidence="1" id="KW-0812">Transmembrane</keyword>
<dbReference type="InterPro" id="IPR010640">
    <property type="entry name" value="Low_temperature_requirement_A"/>
</dbReference>
<feature type="transmembrane region" description="Helical" evidence="1">
    <location>
        <begin position="302"/>
        <end position="321"/>
    </location>
</feature>
<accession>A0A919ILF4</accession>
<feature type="transmembrane region" description="Helical" evidence="1">
    <location>
        <begin position="44"/>
        <end position="65"/>
    </location>
</feature>